<keyword evidence="4 6" id="KW-1133">Transmembrane helix</keyword>
<feature type="transmembrane region" description="Helical" evidence="6">
    <location>
        <begin position="329"/>
        <end position="354"/>
    </location>
</feature>
<keyword evidence="2" id="KW-1003">Cell membrane</keyword>
<name>A0AAW8VTT7_LACPE</name>
<protein>
    <submittedName>
        <fullName evidence="7">MFS transporter</fullName>
    </submittedName>
</protein>
<feature type="transmembrane region" description="Helical" evidence="6">
    <location>
        <begin position="305"/>
        <end position="323"/>
    </location>
</feature>
<evidence type="ECO:0000256" key="2">
    <source>
        <dbReference type="ARBA" id="ARBA00022475"/>
    </source>
</evidence>
<reference evidence="7" key="1">
    <citation type="submission" date="2023-08" db="EMBL/GenBank/DDBJ databases">
        <authorList>
            <person name="Page C.A."/>
            <person name="Perez-Diaz I.M."/>
        </authorList>
    </citation>
    <scope>NUCLEOTIDE SEQUENCE</scope>
    <source>
        <strain evidence="7">7.8.46</strain>
    </source>
</reference>
<dbReference type="Pfam" id="PF07690">
    <property type="entry name" value="MFS_1"/>
    <property type="match status" value="1"/>
</dbReference>
<dbReference type="Proteomes" id="UP001267003">
    <property type="component" value="Unassembled WGS sequence"/>
</dbReference>
<dbReference type="PANTHER" id="PTHR23513">
    <property type="entry name" value="INTEGRAL MEMBRANE EFFLUX PROTEIN-RELATED"/>
    <property type="match status" value="1"/>
</dbReference>
<dbReference type="InterPro" id="IPR011701">
    <property type="entry name" value="MFS"/>
</dbReference>
<keyword evidence="3 6" id="KW-0812">Transmembrane</keyword>
<accession>A0AAW8VTT7</accession>
<feature type="transmembrane region" description="Helical" evidence="6">
    <location>
        <begin position="53"/>
        <end position="74"/>
    </location>
</feature>
<gene>
    <name evidence="7" type="ORF">RI536_03315</name>
</gene>
<sequence length="433" mass="47051">MSNPSPESVPMISNRQSNAQIIKAFISNFISSLSGKMFSFGLGLMLLDETHSAISFGLNMLITPIVGLLCLVPIGNLVDTYRHKAVLTGSLLARITALFLFAISINFFIGNNKLIPIVLFLIVDAISTNLNDTCYSAAIHELVNRHSVQRLSSLTQSAISLSSILSPALGVGLYSFVGFTGFIGLEIIATIAAFGVMLTMHFHYQPRNQQIAPQSHHDQLKSFRLGITYMQSRTMIKLTILLSVILNFFYTAVTIGTPYILKAQLHTSNGPVGVLETGSAIGMLLGSLMLSIFPTGNQKRLFWKLMMPVLVIDIQIGLLGLLFSTSQSAANYAIIGSLIMGILALALVILNITFQVYLQQTVPTQLLGRVVATMTTVNSSIMPIGTLLFTIIFQNTHHGGLVLIVNSLLLIGYTLLLLKPLHQAIRTDQSSSI</sequence>
<proteinExistence type="predicted"/>
<dbReference type="EMBL" id="JAVLAQ010000001">
    <property type="protein sequence ID" value="MDT6989135.1"/>
    <property type="molecule type" value="Genomic_DNA"/>
</dbReference>
<dbReference type="AlphaFoldDB" id="A0AAW8VTT7"/>
<feature type="transmembrane region" description="Helical" evidence="6">
    <location>
        <begin position="238"/>
        <end position="261"/>
    </location>
</feature>
<dbReference type="GO" id="GO:0022857">
    <property type="term" value="F:transmembrane transporter activity"/>
    <property type="evidence" value="ECO:0007669"/>
    <property type="project" value="InterPro"/>
</dbReference>
<feature type="transmembrane region" description="Helical" evidence="6">
    <location>
        <begin position="399"/>
        <end position="418"/>
    </location>
</feature>
<feature type="transmembrane region" description="Helical" evidence="6">
    <location>
        <begin position="183"/>
        <end position="204"/>
    </location>
</feature>
<evidence type="ECO:0000256" key="5">
    <source>
        <dbReference type="ARBA" id="ARBA00023136"/>
    </source>
</evidence>
<dbReference type="GO" id="GO:0005886">
    <property type="term" value="C:plasma membrane"/>
    <property type="evidence" value="ECO:0007669"/>
    <property type="project" value="UniProtKB-SubCell"/>
</dbReference>
<feature type="transmembrane region" description="Helical" evidence="6">
    <location>
        <begin position="273"/>
        <end position="293"/>
    </location>
</feature>
<evidence type="ECO:0000256" key="6">
    <source>
        <dbReference type="SAM" id="Phobius"/>
    </source>
</evidence>
<evidence type="ECO:0000256" key="3">
    <source>
        <dbReference type="ARBA" id="ARBA00022692"/>
    </source>
</evidence>
<keyword evidence="5 6" id="KW-0472">Membrane</keyword>
<feature type="transmembrane region" description="Helical" evidence="6">
    <location>
        <begin position="86"/>
        <end position="109"/>
    </location>
</feature>
<comment type="subcellular location">
    <subcellularLocation>
        <location evidence="1">Cell membrane</location>
        <topology evidence="1">Multi-pass membrane protein</topology>
    </subcellularLocation>
</comment>
<evidence type="ECO:0000313" key="7">
    <source>
        <dbReference type="EMBL" id="MDT6989135.1"/>
    </source>
</evidence>
<feature type="transmembrane region" description="Helical" evidence="6">
    <location>
        <begin position="21"/>
        <end position="47"/>
    </location>
</feature>
<dbReference type="CDD" id="cd06173">
    <property type="entry name" value="MFS_MefA_like"/>
    <property type="match status" value="1"/>
</dbReference>
<evidence type="ECO:0000313" key="8">
    <source>
        <dbReference type="Proteomes" id="UP001267003"/>
    </source>
</evidence>
<feature type="transmembrane region" description="Helical" evidence="6">
    <location>
        <begin position="366"/>
        <end position="393"/>
    </location>
</feature>
<dbReference type="RefSeq" id="WP_216780568.1">
    <property type="nucleotide sequence ID" value="NZ_JAGXBR010000020.1"/>
</dbReference>
<evidence type="ECO:0000256" key="4">
    <source>
        <dbReference type="ARBA" id="ARBA00022989"/>
    </source>
</evidence>
<dbReference type="PANTHER" id="PTHR23513:SF6">
    <property type="entry name" value="MAJOR FACILITATOR SUPERFAMILY ASSOCIATED DOMAIN-CONTAINING PROTEIN"/>
    <property type="match status" value="1"/>
</dbReference>
<evidence type="ECO:0000256" key="1">
    <source>
        <dbReference type="ARBA" id="ARBA00004651"/>
    </source>
</evidence>
<organism evidence="7 8">
    <name type="scientific">Lactiplantibacillus pentosus</name>
    <name type="common">Lactobacillus pentosus</name>
    <dbReference type="NCBI Taxonomy" id="1589"/>
    <lineage>
        <taxon>Bacteria</taxon>
        <taxon>Bacillati</taxon>
        <taxon>Bacillota</taxon>
        <taxon>Bacilli</taxon>
        <taxon>Lactobacillales</taxon>
        <taxon>Lactobacillaceae</taxon>
        <taxon>Lactiplantibacillus</taxon>
    </lineage>
</organism>
<comment type="caution">
    <text evidence="7">The sequence shown here is derived from an EMBL/GenBank/DDBJ whole genome shotgun (WGS) entry which is preliminary data.</text>
</comment>